<dbReference type="RefSeq" id="WP_344077706.1">
    <property type="nucleotide sequence ID" value="NZ_BAAACA010000038.1"/>
</dbReference>
<evidence type="ECO:0000313" key="3">
    <source>
        <dbReference type="Proteomes" id="UP001500668"/>
    </source>
</evidence>
<comment type="caution">
    <text evidence="2">The sequence shown here is derived from an EMBL/GenBank/DDBJ whole genome shotgun (WGS) entry which is preliminary data.</text>
</comment>
<organism evidence="2 3">
    <name type="scientific">Streptomyces crystallinus</name>
    <dbReference type="NCBI Taxonomy" id="68191"/>
    <lineage>
        <taxon>Bacteria</taxon>
        <taxon>Bacillati</taxon>
        <taxon>Actinomycetota</taxon>
        <taxon>Actinomycetes</taxon>
        <taxon>Kitasatosporales</taxon>
        <taxon>Streptomycetaceae</taxon>
        <taxon>Streptomyces</taxon>
    </lineage>
</organism>
<proteinExistence type="predicted"/>
<evidence type="ECO:0000313" key="2">
    <source>
        <dbReference type="EMBL" id="GAA0617174.1"/>
    </source>
</evidence>
<accession>A0ABN1GRA3</accession>
<reference evidence="2 3" key="1">
    <citation type="journal article" date="2019" name="Int. J. Syst. Evol. Microbiol.">
        <title>The Global Catalogue of Microorganisms (GCM) 10K type strain sequencing project: providing services to taxonomists for standard genome sequencing and annotation.</title>
        <authorList>
            <consortium name="The Broad Institute Genomics Platform"/>
            <consortium name="The Broad Institute Genome Sequencing Center for Infectious Disease"/>
            <person name="Wu L."/>
            <person name="Ma J."/>
        </authorList>
    </citation>
    <scope>NUCLEOTIDE SEQUENCE [LARGE SCALE GENOMIC DNA]</scope>
    <source>
        <strain evidence="2 3">JCM 5067</strain>
    </source>
</reference>
<feature type="chain" id="PRO_5046058119" description="Secreted protein" evidence="1">
    <location>
        <begin position="24"/>
        <end position="164"/>
    </location>
</feature>
<keyword evidence="1" id="KW-0732">Signal</keyword>
<dbReference type="EMBL" id="BAAACA010000038">
    <property type="protein sequence ID" value="GAA0617174.1"/>
    <property type="molecule type" value="Genomic_DNA"/>
</dbReference>
<gene>
    <name evidence="2" type="ORF">GCM10010394_54170</name>
</gene>
<dbReference type="Proteomes" id="UP001500668">
    <property type="component" value="Unassembled WGS sequence"/>
</dbReference>
<name>A0ABN1GRA3_9ACTN</name>
<keyword evidence="3" id="KW-1185">Reference proteome</keyword>
<protein>
    <recommendedName>
        <fullName evidence="4">Secreted protein</fullName>
    </recommendedName>
</protein>
<evidence type="ECO:0000256" key="1">
    <source>
        <dbReference type="SAM" id="SignalP"/>
    </source>
</evidence>
<feature type="signal peptide" evidence="1">
    <location>
        <begin position="1"/>
        <end position="23"/>
    </location>
</feature>
<sequence>MRRAITAAVGAAAALLVAIPVAAADDPVPMPPDADTLNLGASGEVLCGDPDDSSFKFHIYYNSGPAGSYRNIGYSVYDFDALRPGDGHVHPLKFCLLGVSSPWPGSGQHIKNNAAAGENTHYKYMARVYYNSGYKGNQDAIGPYQSVGQFRNVYNEDASFQWTA</sequence>
<evidence type="ECO:0008006" key="4">
    <source>
        <dbReference type="Google" id="ProtNLM"/>
    </source>
</evidence>